<feature type="compositionally biased region" description="Basic residues" evidence="12">
    <location>
        <begin position="478"/>
        <end position="487"/>
    </location>
</feature>
<comment type="catalytic activity">
    <reaction evidence="9">
        <text>sucrose(out) + H(+)(out) = sucrose(in) + H(+)(in)</text>
        <dbReference type="Rhea" id="RHEA:72187"/>
        <dbReference type="ChEBI" id="CHEBI:15378"/>
        <dbReference type="ChEBI" id="CHEBI:17992"/>
    </reaction>
</comment>
<dbReference type="OrthoDB" id="28755at2759"/>
<reference evidence="15 16" key="1">
    <citation type="submission" date="2025-04" db="UniProtKB">
        <authorList>
            <consortium name="RefSeq"/>
        </authorList>
    </citation>
    <scope>IDENTIFICATION</scope>
    <source>
        <strain evidence="15 16">J_2021</strain>
        <tissue evidence="15 16">Erythrocytes</tissue>
    </source>
</reference>
<keyword evidence="3" id="KW-0597">Phosphoprotein</keyword>
<evidence type="ECO:0000313" key="14">
    <source>
        <dbReference type="Proteomes" id="UP000186698"/>
    </source>
</evidence>
<feature type="transmembrane region" description="Helical" evidence="13">
    <location>
        <begin position="86"/>
        <end position="107"/>
    </location>
</feature>
<evidence type="ECO:0000256" key="6">
    <source>
        <dbReference type="ARBA" id="ARBA00022989"/>
    </source>
</evidence>
<evidence type="ECO:0000256" key="3">
    <source>
        <dbReference type="ARBA" id="ARBA00022553"/>
    </source>
</evidence>
<evidence type="ECO:0000256" key="1">
    <source>
        <dbReference type="ARBA" id="ARBA00004141"/>
    </source>
</evidence>
<comment type="subcellular location">
    <subcellularLocation>
        <location evidence="1">Membrane</location>
        <topology evidence="1">Multi-pass membrane protein</topology>
    </subcellularLocation>
</comment>
<dbReference type="InterPro" id="IPR036259">
    <property type="entry name" value="MFS_trans_sf"/>
</dbReference>
<evidence type="ECO:0000256" key="5">
    <source>
        <dbReference type="ARBA" id="ARBA00022847"/>
    </source>
</evidence>
<dbReference type="Bgee" id="108695461">
    <property type="expression patterns" value="Expressed in heart and 16 other cell types or tissues"/>
</dbReference>
<feature type="compositionally biased region" description="Polar residues" evidence="12">
    <location>
        <begin position="745"/>
        <end position="756"/>
    </location>
</feature>
<dbReference type="RefSeq" id="XP_018079478.1">
    <property type="nucleotide sequence ID" value="XM_018223989.2"/>
</dbReference>
<feature type="transmembrane region" description="Helical" evidence="13">
    <location>
        <begin position="153"/>
        <end position="172"/>
    </location>
</feature>
<feature type="region of interest" description="Disordered" evidence="12">
    <location>
        <begin position="739"/>
        <end position="761"/>
    </location>
</feature>
<gene>
    <name evidence="15 16 17" type="primary">slc45a4.S</name>
</gene>
<protein>
    <recommendedName>
        <fullName evidence="11">Solute carrier family 45 member 4</fullName>
    </recommendedName>
</protein>
<dbReference type="Pfam" id="PF07690">
    <property type="entry name" value="MFS_1"/>
    <property type="match status" value="1"/>
</dbReference>
<feature type="transmembrane region" description="Helical" evidence="13">
    <location>
        <begin position="632"/>
        <end position="654"/>
    </location>
</feature>
<dbReference type="KEGG" id="xla:108695461"/>
<feature type="region of interest" description="Disordered" evidence="12">
    <location>
        <begin position="1"/>
        <end position="40"/>
    </location>
</feature>
<evidence type="ECO:0000256" key="12">
    <source>
        <dbReference type="SAM" id="MobiDB-lite"/>
    </source>
</evidence>
<feature type="transmembrane region" description="Helical" evidence="13">
    <location>
        <begin position="675"/>
        <end position="697"/>
    </location>
</feature>
<evidence type="ECO:0000256" key="7">
    <source>
        <dbReference type="ARBA" id="ARBA00023136"/>
    </source>
</evidence>
<keyword evidence="2" id="KW-0813">Transport</keyword>
<feature type="transmembrane region" description="Helical" evidence="13">
    <location>
        <begin position="119"/>
        <end position="141"/>
    </location>
</feature>
<dbReference type="Xenbase" id="XB-GENE-17336394">
    <property type="gene designation" value="slc45a4.S"/>
</dbReference>
<evidence type="ECO:0000313" key="16">
    <source>
        <dbReference type="RefSeq" id="XP_041423970.1"/>
    </source>
</evidence>
<evidence type="ECO:0000256" key="9">
    <source>
        <dbReference type="ARBA" id="ARBA00052722"/>
    </source>
</evidence>
<dbReference type="PANTHER" id="PTHR19432">
    <property type="entry name" value="SUGAR TRANSPORTER"/>
    <property type="match status" value="1"/>
</dbReference>
<feature type="transmembrane region" description="Helical" evidence="13">
    <location>
        <begin position="709"/>
        <end position="734"/>
    </location>
</feature>
<sequence length="783" mass="87222">MKMAPQNADSESMQVQELPLTKLKKEETKENESHDETISESSIDRIPVKLWVMHGAVMFGREFCYAMEALVTPVLLRIGLPEQYYSLTWFLSPILGLIFTPLIGSASDRCTLRWGRRRPFILALSVGVLLGVALFLNGSVIGLSVGDVPDKQPIGIILTVLGVVVLDFCADATEGPIRAYLLDVADNDEQDMALNIHAFSAGLGGAVGYMLGGLDWTQTFLGSLFKSQEQVLFFFAAIIFSVSVVLHLFSIEEEQYSPQQDRLEDEGDTLSSVKMSSTIAPMSRLNVINEDEAYSTFPDEVQSENDLSLDFLEVDIVRSKSDSVLHMPDATLDYESELLFLNDIEPSIFQDCSYPNTPRSNSQELMKYKFNRLSAFLRENEKEEEMLLDNHINEAKVPNGSDYFPKENGNGNTAIGMKQSCTANSMRRRRHMFYRQPSYTFSYYGKVGSHRYRYRRANAILLIKSSRSMNDIYDIQKKQRQRQRHRNQSGATNSSGDTESEEGETETTVRLLWLSMLKMPKELMRLCICHLLTWFSIIAEAVFYTDFMGQVIFEGDPQGLFNSTELHNYNAGVQMGCWGLVIYAATAAVCSALLQKYLDNYDLSIKVIYILGTLGFSIGTAVMSIFPNIYVSMIMISTMGIVSMSISYCPYALLGQYHEIKEYIHHSPGNSKRGFGIDCAILSCQVYISQILVASALGGVVDAVGTVRVIPLVASVGSFLGFLTAAFLVIYPNVSEESKEDQKKQNPPVTPVNNGVDSEKPAVLKLTHKAVTVSTGVESESAV</sequence>
<feature type="compositionally biased region" description="Basic and acidic residues" evidence="12">
    <location>
        <begin position="23"/>
        <end position="40"/>
    </location>
</feature>
<dbReference type="GO" id="GO:0016020">
    <property type="term" value="C:membrane"/>
    <property type="evidence" value="ECO:0000318"/>
    <property type="project" value="GO_Central"/>
</dbReference>
<keyword evidence="14" id="KW-1185">Reference proteome</keyword>
<name>A0A1L8FU21_XENLA</name>
<evidence type="ECO:0000256" key="4">
    <source>
        <dbReference type="ARBA" id="ARBA00022692"/>
    </source>
</evidence>
<keyword evidence="5" id="KW-0769">Symport</keyword>
<feature type="transmembrane region" description="Helical" evidence="13">
    <location>
        <begin position="523"/>
        <end position="544"/>
    </location>
</feature>
<dbReference type="FunFam" id="1.20.1250.20:FF:000069">
    <property type="entry name" value="Solute carrier family 45 member 4"/>
    <property type="match status" value="1"/>
</dbReference>
<dbReference type="PaxDb" id="8355-A0A1L8FU21"/>
<keyword evidence="7 13" id="KW-0472">Membrane</keyword>
<evidence type="ECO:0000256" key="11">
    <source>
        <dbReference type="ARBA" id="ARBA00073404"/>
    </source>
</evidence>
<dbReference type="GeneID" id="108695461"/>
<organism evidence="14 16">
    <name type="scientific">Xenopus laevis</name>
    <name type="common">African clawed frog</name>
    <dbReference type="NCBI Taxonomy" id="8355"/>
    <lineage>
        <taxon>Eukaryota</taxon>
        <taxon>Metazoa</taxon>
        <taxon>Chordata</taxon>
        <taxon>Craniata</taxon>
        <taxon>Vertebrata</taxon>
        <taxon>Euteleostomi</taxon>
        <taxon>Amphibia</taxon>
        <taxon>Batrachia</taxon>
        <taxon>Anura</taxon>
        <taxon>Pipoidea</taxon>
        <taxon>Pipidae</taxon>
        <taxon>Xenopodinae</taxon>
        <taxon>Xenopus</taxon>
        <taxon>Xenopus</taxon>
    </lineage>
</organism>
<feature type="transmembrane region" description="Helical" evidence="13">
    <location>
        <begin position="192"/>
        <end position="211"/>
    </location>
</feature>
<accession>A0A1L8FU21</accession>
<dbReference type="CTD" id="108695461"/>
<dbReference type="AGR" id="Xenbase:XB-GENE-17336394"/>
<dbReference type="SUPFAM" id="SSF103473">
    <property type="entry name" value="MFS general substrate transporter"/>
    <property type="match status" value="1"/>
</dbReference>
<evidence type="ECO:0000256" key="2">
    <source>
        <dbReference type="ARBA" id="ARBA00022448"/>
    </source>
</evidence>
<dbReference type="PANTHER" id="PTHR19432:SF7">
    <property type="entry name" value="SOLUTE CARRIER FAMILY 45 MEMBER 4"/>
    <property type="match status" value="1"/>
</dbReference>
<feature type="region of interest" description="Disordered" evidence="12">
    <location>
        <begin position="476"/>
        <end position="503"/>
    </location>
</feature>
<dbReference type="STRING" id="8355.A0A1L8FU21"/>
<feature type="transmembrane region" description="Helical" evidence="13">
    <location>
        <begin position="571"/>
        <end position="595"/>
    </location>
</feature>
<comment type="function">
    <text evidence="10">Proton-associated sucrose transporter. May be able to transport also glucose and fructose.</text>
</comment>
<dbReference type="Proteomes" id="UP000186698">
    <property type="component" value="Chromosome 6S"/>
</dbReference>
<keyword evidence="4 13" id="KW-0812">Transmembrane</keyword>
<evidence type="ECO:0000256" key="8">
    <source>
        <dbReference type="ARBA" id="ARBA00038193"/>
    </source>
</evidence>
<feature type="transmembrane region" description="Helical" evidence="13">
    <location>
        <begin position="607"/>
        <end position="626"/>
    </location>
</feature>
<dbReference type="GO" id="GO:0008506">
    <property type="term" value="F:sucrose:proton symporter activity"/>
    <property type="evidence" value="ECO:0000318"/>
    <property type="project" value="GO_Central"/>
</dbReference>
<evidence type="ECO:0000313" key="17">
    <source>
        <dbReference type="Xenbase" id="XB-GENE-17336394"/>
    </source>
</evidence>
<feature type="transmembrane region" description="Helical" evidence="13">
    <location>
        <begin position="231"/>
        <end position="249"/>
    </location>
</feature>
<dbReference type="Gene3D" id="1.20.1250.20">
    <property type="entry name" value="MFS general substrate transporter like domains"/>
    <property type="match status" value="2"/>
</dbReference>
<dbReference type="FunFam" id="1.20.1250.20:FF:000328">
    <property type="entry name" value="Solute carrier family 45 member 4"/>
    <property type="match status" value="1"/>
</dbReference>
<proteinExistence type="inferred from homology"/>
<evidence type="ECO:0000256" key="13">
    <source>
        <dbReference type="SAM" id="Phobius"/>
    </source>
</evidence>
<dbReference type="RefSeq" id="XP_041423970.1">
    <property type="nucleotide sequence ID" value="XM_041568036.1"/>
</dbReference>
<dbReference type="AlphaFoldDB" id="A0A1L8FU21"/>
<keyword evidence="6 13" id="KW-1133">Transmembrane helix</keyword>
<dbReference type="InterPro" id="IPR011701">
    <property type="entry name" value="MFS"/>
</dbReference>
<comment type="similarity">
    <text evidence="8">Belongs to the glycoside-pentoside-hexuronide (GPH) cation symporter transporter (TC 2.A.2) family.</text>
</comment>
<evidence type="ECO:0000256" key="10">
    <source>
        <dbReference type="ARBA" id="ARBA00053170"/>
    </source>
</evidence>
<dbReference type="OMA" id="STTMCKV"/>
<evidence type="ECO:0000313" key="15">
    <source>
        <dbReference type="RefSeq" id="XP_018079478.1"/>
    </source>
</evidence>